<dbReference type="PROSITE" id="PS50943">
    <property type="entry name" value="HTH_CROC1"/>
    <property type="match status" value="1"/>
</dbReference>
<evidence type="ECO:0000313" key="2">
    <source>
        <dbReference type="EMBL" id="PFT77936.1"/>
    </source>
</evidence>
<dbReference type="AlphaFoldDB" id="A0A9X7FZD6"/>
<dbReference type="Pfam" id="PF22871">
    <property type="entry name" value="AimR"/>
    <property type="match status" value="1"/>
</dbReference>
<dbReference type="GO" id="GO:0003677">
    <property type="term" value="F:DNA binding"/>
    <property type="evidence" value="ECO:0007669"/>
    <property type="project" value="InterPro"/>
</dbReference>
<proteinExistence type="predicted"/>
<dbReference type="InterPro" id="IPR001387">
    <property type="entry name" value="Cro/C1-type_HTH"/>
</dbReference>
<protein>
    <submittedName>
        <fullName evidence="2">Transcriptional regulator</fullName>
    </submittedName>
</protein>
<organism evidence="2 3">
    <name type="scientific">Bacillus thuringiensis</name>
    <dbReference type="NCBI Taxonomy" id="1428"/>
    <lineage>
        <taxon>Bacteria</taxon>
        <taxon>Bacillati</taxon>
        <taxon>Bacillota</taxon>
        <taxon>Bacilli</taxon>
        <taxon>Bacillales</taxon>
        <taxon>Bacillaceae</taxon>
        <taxon>Bacillus</taxon>
        <taxon>Bacillus cereus group</taxon>
    </lineage>
</organism>
<evidence type="ECO:0000259" key="1">
    <source>
        <dbReference type="PROSITE" id="PS50943"/>
    </source>
</evidence>
<reference evidence="2 3" key="1">
    <citation type="submission" date="2017-09" db="EMBL/GenBank/DDBJ databases">
        <title>Large-scale bioinformatics analysis of Bacillus genomes uncovers conserved roles of natural products in bacterial physiology.</title>
        <authorList>
            <consortium name="Agbiome Team Llc"/>
            <person name="Bleich R.M."/>
            <person name="Grubbs K.J."/>
            <person name="Santa Maria K.C."/>
            <person name="Allen S.E."/>
            <person name="Farag S."/>
            <person name="Shank E.A."/>
            <person name="Bowers A."/>
        </authorList>
    </citation>
    <scope>NUCLEOTIDE SEQUENCE [LARGE SCALE GENOMIC DNA]</scope>
    <source>
        <strain evidence="2 3">AFS064137</strain>
    </source>
</reference>
<dbReference type="InterPro" id="IPR047705">
    <property type="entry name" value="AimR-like"/>
</dbReference>
<sequence length="383" mass="45162">MDKLKIKVRDYQISKNMTIEEFADLVSVNKTTISRWTNNNLKDLSIYSCSKIAVIVSPLSKTLQEEYLQIHLLNMKQRFFINMKVAFVLGHLNGYDNLLACILKECEREKSLKLRRWSKVFNLYIARIKGHEVRNLYLKIQNCRVDDNADYSDLNVFCDILSMLCLCDLGDFELMESYKTRINENILQITNSDLQSLLSYWILEIWSYAMLRSNELSEFEECQIELRKSENLKFFPVMKAFLDIRSGERFLFGDYEQSYEFLSKGLDVLAVFKDQLKYPIALNNMNFLKILHWRDIESIDLKTLHPAEYAFYLIRKNRKKEAIKILKGLLVKNGKLTALQTCYMGMALDDVNLILKSIDMFKGKNDFFFVKFAERVYSEMTKK</sequence>
<name>A0A9X7FZD6_BACTU</name>
<dbReference type="Proteomes" id="UP000225910">
    <property type="component" value="Unassembled WGS sequence"/>
</dbReference>
<dbReference type="NCBIfam" id="NF038310">
    <property type="entry name" value="lysogeny_AimR"/>
    <property type="match status" value="1"/>
</dbReference>
<dbReference type="EMBL" id="NVCU01000346">
    <property type="protein sequence ID" value="PFT77936.1"/>
    <property type="molecule type" value="Genomic_DNA"/>
</dbReference>
<dbReference type="InterPro" id="IPR010982">
    <property type="entry name" value="Lambda_DNA-bd_dom_sf"/>
</dbReference>
<dbReference type="SUPFAM" id="SSF47413">
    <property type="entry name" value="lambda repressor-like DNA-binding domains"/>
    <property type="match status" value="1"/>
</dbReference>
<gene>
    <name evidence="2" type="ORF">COK81_28365</name>
</gene>
<evidence type="ECO:0000313" key="3">
    <source>
        <dbReference type="Proteomes" id="UP000225910"/>
    </source>
</evidence>
<accession>A0A9X7FZD6</accession>
<dbReference type="Gene3D" id="1.10.260.40">
    <property type="entry name" value="lambda repressor-like DNA-binding domains"/>
    <property type="match status" value="1"/>
</dbReference>
<feature type="domain" description="HTH cro/C1-type" evidence="1">
    <location>
        <begin position="8"/>
        <end position="53"/>
    </location>
</feature>
<comment type="caution">
    <text evidence="2">The sequence shown here is derived from an EMBL/GenBank/DDBJ whole genome shotgun (WGS) entry which is preliminary data.</text>
</comment>
<dbReference type="RefSeq" id="WP_098679908.1">
    <property type="nucleotide sequence ID" value="NZ_NVCU01000346.1"/>
</dbReference>